<protein>
    <submittedName>
        <fullName evidence="13">Predicted membrane protein fused with a rieske [2Fe-2S] domain</fullName>
    </submittedName>
</protein>
<sequence length="365" mass="39623">MSLSYTPVIWNKTKIVYDAVMLAGIFIYILIFLRLGPVISSALRDTDLPIQRMRAFGSLALLMLTIVLAIGPLARIDARFVPLLYNRRHFGVMTAIIAATHAYYVLGWYFSFSPTPQLTALFTSNTSFTSIAGFPFELFGVFALVILAVLAVTSHDFWLSFLTPPVWKAIHMSVYFAYVAVILHVALGALIDRRDLALAFLSLGGLATLCVLHLIAGRRETSADAAASRKATEAPWVIVGDVSEIAEGRAIIGMAPGGERIAVFRSKGGLSAVSNICSHQNGPVGEGKVVIGFITCPWHGYQYRPEDGCSPPPFRERIRKYRLRLEGTSILVDPEPLPLGTKLVPLAIPAELLPTAAAPKNGGTV</sequence>
<keyword evidence="3" id="KW-0001">2Fe-2S</keyword>
<proteinExistence type="inferred from homology"/>
<evidence type="ECO:0000256" key="7">
    <source>
        <dbReference type="ARBA" id="ARBA00023014"/>
    </source>
</evidence>
<dbReference type="KEGG" id="ngl:RG1141_CH44520"/>
<evidence type="ECO:0000256" key="6">
    <source>
        <dbReference type="ARBA" id="ARBA00023004"/>
    </source>
</evidence>
<dbReference type="PANTHER" id="PTHR21496">
    <property type="entry name" value="FERREDOXIN-RELATED"/>
    <property type="match status" value="1"/>
</dbReference>
<gene>
    <name evidence="13" type="ORF">RG1141_CH44520</name>
</gene>
<evidence type="ECO:0000256" key="3">
    <source>
        <dbReference type="ARBA" id="ARBA00022714"/>
    </source>
</evidence>
<dbReference type="InterPro" id="IPR036922">
    <property type="entry name" value="Rieske_2Fe-2S_sf"/>
</dbReference>
<dbReference type="PATRIC" id="fig|1028801.3.peg.4520"/>
<evidence type="ECO:0000256" key="1">
    <source>
        <dbReference type="ARBA" id="ARBA00004141"/>
    </source>
</evidence>
<dbReference type="Pfam" id="PF01794">
    <property type="entry name" value="Ferric_reduct"/>
    <property type="match status" value="1"/>
</dbReference>
<dbReference type="InterPro" id="IPR017941">
    <property type="entry name" value="Rieske_2Fe-2S"/>
</dbReference>
<dbReference type="PANTHER" id="PTHR21496:SF0">
    <property type="entry name" value="RIESKE DOMAIN-CONTAINING PROTEIN"/>
    <property type="match status" value="1"/>
</dbReference>
<feature type="transmembrane region" description="Helical" evidence="11">
    <location>
        <begin position="131"/>
        <end position="152"/>
    </location>
</feature>
<dbReference type="CDD" id="cd03467">
    <property type="entry name" value="Rieske"/>
    <property type="match status" value="1"/>
</dbReference>
<evidence type="ECO:0000313" key="13">
    <source>
        <dbReference type="EMBL" id="CDN56764.1"/>
    </source>
</evidence>
<dbReference type="eggNOG" id="COG2146">
    <property type="taxonomic scope" value="Bacteria"/>
</dbReference>
<feature type="transmembrane region" description="Helical" evidence="11">
    <location>
        <begin position="197"/>
        <end position="216"/>
    </location>
</feature>
<name>A0A068TF58_NEOGA</name>
<comment type="cofactor">
    <cofactor evidence="9">
        <name>[2Fe-2S] cluster</name>
        <dbReference type="ChEBI" id="CHEBI:190135"/>
    </cofactor>
</comment>
<evidence type="ECO:0000256" key="10">
    <source>
        <dbReference type="ARBA" id="ARBA00038001"/>
    </source>
</evidence>
<evidence type="ECO:0000259" key="12">
    <source>
        <dbReference type="PROSITE" id="PS51296"/>
    </source>
</evidence>
<dbReference type="EMBL" id="HG938355">
    <property type="protein sequence ID" value="CDN56764.1"/>
    <property type="molecule type" value="Genomic_DNA"/>
</dbReference>
<organism evidence="13 14">
    <name type="scientific">Neorhizobium galegae bv. officinalis bv. officinalis str. HAMBI 1141</name>
    <dbReference type="NCBI Taxonomy" id="1028801"/>
    <lineage>
        <taxon>Bacteria</taxon>
        <taxon>Pseudomonadati</taxon>
        <taxon>Pseudomonadota</taxon>
        <taxon>Alphaproteobacteria</taxon>
        <taxon>Hyphomicrobiales</taxon>
        <taxon>Rhizobiaceae</taxon>
        <taxon>Rhizobium/Agrobacterium group</taxon>
        <taxon>Neorhizobium</taxon>
    </lineage>
</organism>
<evidence type="ECO:0000256" key="8">
    <source>
        <dbReference type="ARBA" id="ARBA00023136"/>
    </source>
</evidence>
<feature type="transmembrane region" description="Helical" evidence="11">
    <location>
        <begin position="15"/>
        <end position="35"/>
    </location>
</feature>
<dbReference type="GO" id="GO:0046872">
    <property type="term" value="F:metal ion binding"/>
    <property type="evidence" value="ECO:0007669"/>
    <property type="project" value="UniProtKB-KW"/>
</dbReference>
<dbReference type="RefSeq" id="WP_038548425.1">
    <property type="nucleotide sequence ID" value="NZ_HG938355.1"/>
</dbReference>
<accession>A0A068TF58</accession>
<dbReference type="SUPFAM" id="SSF50022">
    <property type="entry name" value="ISP domain"/>
    <property type="match status" value="1"/>
</dbReference>
<evidence type="ECO:0000256" key="5">
    <source>
        <dbReference type="ARBA" id="ARBA00022989"/>
    </source>
</evidence>
<keyword evidence="2 11" id="KW-0812">Transmembrane</keyword>
<dbReference type="PROSITE" id="PS51296">
    <property type="entry name" value="RIESKE"/>
    <property type="match status" value="1"/>
</dbReference>
<feature type="domain" description="Rieske" evidence="12">
    <location>
        <begin position="237"/>
        <end position="332"/>
    </location>
</feature>
<evidence type="ECO:0000256" key="2">
    <source>
        <dbReference type="ARBA" id="ARBA00022692"/>
    </source>
</evidence>
<evidence type="ECO:0000256" key="9">
    <source>
        <dbReference type="ARBA" id="ARBA00034078"/>
    </source>
</evidence>
<keyword evidence="4" id="KW-0479">Metal-binding</keyword>
<evidence type="ECO:0000256" key="4">
    <source>
        <dbReference type="ARBA" id="ARBA00022723"/>
    </source>
</evidence>
<feature type="transmembrane region" description="Helical" evidence="11">
    <location>
        <begin position="90"/>
        <end position="111"/>
    </location>
</feature>
<dbReference type="HOGENOM" id="CLU_775858_0_0_5"/>
<keyword evidence="7" id="KW-0411">Iron-sulfur</keyword>
<keyword evidence="8 11" id="KW-0472">Membrane</keyword>
<keyword evidence="5 11" id="KW-1133">Transmembrane helix</keyword>
<dbReference type="Pfam" id="PF00355">
    <property type="entry name" value="Rieske"/>
    <property type="match status" value="1"/>
</dbReference>
<feature type="transmembrane region" description="Helical" evidence="11">
    <location>
        <begin position="55"/>
        <end position="78"/>
    </location>
</feature>
<dbReference type="Proteomes" id="UP000028186">
    <property type="component" value="Chromosome I"/>
</dbReference>
<dbReference type="AlphaFoldDB" id="A0A068TF58"/>
<feature type="transmembrane region" description="Helical" evidence="11">
    <location>
        <begin position="173"/>
        <end position="191"/>
    </location>
</feature>
<comment type="subcellular location">
    <subcellularLocation>
        <location evidence="1">Membrane</location>
        <topology evidence="1">Multi-pass membrane protein</topology>
    </subcellularLocation>
</comment>
<dbReference type="GO" id="GO:0051537">
    <property type="term" value="F:2 iron, 2 sulfur cluster binding"/>
    <property type="evidence" value="ECO:0007669"/>
    <property type="project" value="UniProtKB-KW"/>
</dbReference>
<dbReference type="eggNOG" id="COG2717">
    <property type="taxonomic scope" value="Bacteria"/>
</dbReference>
<dbReference type="Gene3D" id="2.102.10.10">
    <property type="entry name" value="Rieske [2Fe-2S] iron-sulphur domain"/>
    <property type="match status" value="1"/>
</dbReference>
<reference evidence="14" key="1">
    <citation type="journal article" date="2014" name="BMC Genomics">
        <title>Genome sequencing of two Neorhizobium galegae strains reveals a noeT gene responsible for the unusual acetylation of the nodulation factors.</title>
        <authorList>
            <person name="Osterman J."/>
            <person name="Marsh J."/>
            <person name="Laine P.K."/>
            <person name="Zeng Z."/>
            <person name="Alatalo E."/>
            <person name="Sullivan J.T."/>
            <person name="Young J.P."/>
            <person name="Thomas-Oates J."/>
            <person name="Paulin L."/>
            <person name="Lindstrom K."/>
        </authorList>
    </citation>
    <scope>NUCLEOTIDE SEQUENCE [LARGE SCALE GENOMIC DNA]</scope>
    <source>
        <strain evidence="14">HAMBI 1141</strain>
    </source>
</reference>
<evidence type="ECO:0000256" key="11">
    <source>
        <dbReference type="SAM" id="Phobius"/>
    </source>
</evidence>
<comment type="similarity">
    <text evidence="10">Belongs to the bacterial ring-hydroxylating dioxygenase ferredoxin component family.</text>
</comment>
<keyword evidence="6" id="KW-0408">Iron</keyword>
<dbReference type="GO" id="GO:0016020">
    <property type="term" value="C:membrane"/>
    <property type="evidence" value="ECO:0007669"/>
    <property type="project" value="UniProtKB-SubCell"/>
</dbReference>
<evidence type="ECO:0000313" key="14">
    <source>
        <dbReference type="Proteomes" id="UP000028186"/>
    </source>
</evidence>
<dbReference type="InterPro" id="IPR013130">
    <property type="entry name" value="Fe3_Rdtase_TM_dom"/>
</dbReference>